<protein>
    <recommendedName>
        <fullName evidence="7">Orotidine-5'-phosphate decarboxylase</fullName>
        <ecNumber evidence="7">4.1.1.23</ecNumber>
    </recommendedName>
</protein>
<dbReference type="STRING" id="1798513.A3A40_02345"/>
<keyword evidence="3" id="KW-0210">Decarboxylase</keyword>
<evidence type="ECO:0000256" key="1">
    <source>
        <dbReference type="ARBA" id="ARBA00004861"/>
    </source>
</evidence>
<dbReference type="AlphaFoldDB" id="A0A1F6EJI2"/>
<dbReference type="Pfam" id="PF00215">
    <property type="entry name" value="OMPdecase"/>
    <property type="match status" value="1"/>
</dbReference>
<evidence type="ECO:0000313" key="10">
    <source>
        <dbReference type="Proteomes" id="UP000178427"/>
    </source>
</evidence>
<evidence type="ECO:0000256" key="7">
    <source>
        <dbReference type="NCBIfam" id="TIGR02127"/>
    </source>
</evidence>
<proteinExistence type="inferred from homology"/>
<evidence type="ECO:0000256" key="5">
    <source>
        <dbReference type="ARBA" id="ARBA00023239"/>
    </source>
</evidence>
<dbReference type="CDD" id="cd04725">
    <property type="entry name" value="OMP_decarboxylase_like"/>
    <property type="match status" value="1"/>
</dbReference>
<dbReference type="SUPFAM" id="SSF51366">
    <property type="entry name" value="Ribulose-phoshate binding barrel"/>
    <property type="match status" value="1"/>
</dbReference>
<evidence type="ECO:0000256" key="4">
    <source>
        <dbReference type="ARBA" id="ARBA00022975"/>
    </source>
</evidence>
<dbReference type="SMART" id="SM00934">
    <property type="entry name" value="OMPdecase"/>
    <property type="match status" value="1"/>
</dbReference>
<dbReference type="Proteomes" id="UP000178427">
    <property type="component" value="Unassembled WGS sequence"/>
</dbReference>
<evidence type="ECO:0000259" key="8">
    <source>
        <dbReference type="SMART" id="SM00934"/>
    </source>
</evidence>
<accession>A0A1F6EJI2</accession>
<organism evidence="9 10">
    <name type="scientific">Candidatus Kaiserbacteria bacterium RIFCSPLOWO2_01_FULL_54_20</name>
    <dbReference type="NCBI Taxonomy" id="1798513"/>
    <lineage>
        <taxon>Bacteria</taxon>
        <taxon>Candidatus Kaiseribacteriota</taxon>
    </lineage>
</organism>
<evidence type="ECO:0000256" key="6">
    <source>
        <dbReference type="ARBA" id="ARBA00049157"/>
    </source>
</evidence>
<dbReference type="GO" id="GO:0044205">
    <property type="term" value="P:'de novo' UMP biosynthetic process"/>
    <property type="evidence" value="ECO:0007669"/>
    <property type="project" value="UniProtKB-UniPathway"/>
</dbReference>
<dbReference type="NCBIfam" id="TIGR02127">
    <property type="entry name" value="pyrF_sub2"/>
    <property type="match status" value="1"/>
</dbReference>
<dbReference type="PANTHER" id="PTHR43375">
    <property type="entry name" value="OROTIDINE 5'-PHOSPHATE DECARBOXYLASE"/>
    <property type="match status" value="1"/>
</dbReference>
<sequence length="277" mass="30105">MSNGRNFRELLEGKWDEGKFLCVGLDSDITKIPKAAEKEDTRTTIVGFNRAIVDATKDIVCAYKPNSAFYESHGDQGIAALRETIMYIIENAPGVAVILDAKRGDIENTNEQYARAAFEYLQADAVTVQPYAGGEALQPFLKRSDKGVIVWCRASNNGAGEFQDLLVDGQPLYKHVAQRVATTWDKNGNCAVVVGGTYPKELGEVRAIIGDMPILVPGIGTQAGSLEKTIKNGLDSRKKGLIVNAARSIIFASREADFAEVARAKTQELHDAITKAL</sequence>
<name>A0A1F6EJI2_9BACT</name>
<evidence type="ECO:0000313" key="9">
    <source>
        <dbReference type="EMBL" id="OGG73815.1"/>
    </source>
</evidence>
<dbReference type="InterPro" id="IPR011060">
    <property type="entry name" value="RibuloseP-bd_barrel"/>
</dbReference>
<dbReference type="InterPro" id="IPR001754">
    <property type="entry name" value="OMPdeCOase_dom"/>
</dbReference>
<keyword evidence="5" id="KW-0456">Lyase</keyword>
<dbReference type="Gene3D" id="3.20.20.70">
    <property type="entry name" value="Aldolase class I"/>
    <property type="match status" value="1"/>
</dbReference>
<reference evidence="9 10" key="1">
    <citation type="journal article" date="2016" name="Nat. Commun.">
        <title>Thousands of microbial genomes shed light on interconnected biogeochemical processes in an aquifer system.</title>
        <authorList>
            <person name="Anantharaman K."/>
            <person name="Brown C.T."/>
            <person name="Hug L.A."/>
            <person name="Sharon I."/>
            <person name="Castelle C.J."/>
            <person name="Probst A.J."/>
            <person name="Thomas B.C."/>
            <person name="Singh A."/>
            <person name="Wilkins M.J."/>
            <person name="Karaoz U."/>
            <person name="Brodie E.L."/>
            <person name="Williams K.H."/>
            <person name="Hubbard S.S."/>
            <person name="Banfield J.F."/>
        </authorList>
    </citation>
    <scope>NUCLEOTIDE SEQUENCE [LARGE SCALE GENOMIC DNA]</scope>
</reference>
<dbReference type="InterPro" id="IPR013785">
    <property type="entry name" value="Aldolase_TIM"/>
</dbReference>
<evidence type="ECO:0000256" key="3">
    <source>
        <dbReference type="ARBA" id="ARBA00022793"/>
    </source>
</evidence>
<dbReference type="GO" id="GO:0006207">
    <property type="term" value="P:'de novo' pyrimidine nucleobase biosynthetic process"/>
    <property type="evidence" value="ECO:0007669"/>
    <property type="project" value="InterPro"/>
</dbReference>
<comment type="catalytic activity">
    <reaction evidence="6">
        <text>orotidine 5'-phosphate + H(+) = UMP + CO2</text>
        <dbReference type="Rhea" id="RHEA:11596"/>
        <dbReference type="ChEBI" id="CHEBI:15378"/>
        <dbReference type="ChEBI" id="CHEBI:16526"/>
        <dbReference type="ChEBI" id="CHEBI:57538"/>
        <dbReference type="ChEBI" id="CHEBI:57865"/>
        <dbReference type="EC" id="4.1.1.23"/>
    </reaction>
</comment>
<comment type="similarity">
    <text evidence="2">Belongs to the OMP decarboxylase family. Type 2 subfamily.</text>
</comment>
<dbReference type="PANTHER" id="PTHR43375:SF1">
    <property type="entry name" value="OROTIDINE 5'-PHOSPHATE DECARBOXYLASE"/>
    <property type="match status" value="1"/>
</dbReference>
<dbReference type="GO" id="GO:0004590">
    <property type="term" value="F:orotidine-5'-phosphate decarboxylase activity"/>
    <property type="evidence" value="ECO:0007669"/>
    <property type="project" value="UniProtKB-UniRule"/>
</dbReference>
<comment type="pathway">
    <text evidence="1">Pyrimidine metabolism; UMP biosynthesis via de novo pathway; UMP from orotate: step 2/2.</text>
</comment>
<dbReference type="EMBL" id="MFMA01000033">
    <property type="protein sequence ID" value="OGG73815.1"/>
    <property type="molecule type" value="Genomic_DNA"/>
</dbReference>
<dbReference type="EC" id="4.1.1.23" evidence="7"/>
<comment type="caution">
    <text evidence="9">The sequence shown here is derived from an EMBL/GenBank/DDBJ whole genome shotgun (WGS) entry which is preliminary data.</text>
</comment>
<keyword evidence="4" id="KW-0665">Pyrimidine biosynthesis</keyword>
<gene>
    <name evidence="9" type="ORF">A3A40_02345</name>
</gene>
<dbReference type="UniPathway" id="UPA00070">
    <property type="reaction ID" value="UER00120"/>
</dbReference>
<evidence type="ECO:0000256" key="2">
    <source>
        <dbReference type="ARBA" id="ARBA00008847"/>
    </source>
</evidence>
<dbReference type="InterPro" id="IPR011995">
    <property type="entry name" value="OMPdecase_type-2"/>
</dbReference>
<feature type="domain" description="Orotidine 5'-phosphate decarboxylase" evidence="8">
    <location>
        <begin position="20"/>
        <end position="262"/>
    </location>
</feature>